<dbReference type="GO" id="GO:0010436">
    <property type="term" value="F:carotenoid dioxygenase activity"/>
    <property type="evidence" value="ECO:0007669"/>
    <property type="project" value="TreeGrafter"/>
</dbReference>
<dbReference type="InterPro" id="IPR004294">
    <property type="entry name" value="Carotenoid_Oase"/>
</dbReference>
<dbReference type="EMBL" id="ML732175">
    <property type="protein sequence ID" value="KAB8076909.1"/>
    <property type="molecule type" value="Genomic_DNA"/>
</dbReference>
<evidence type="ECO:0000256" key="1">
    <source>
        <dbReference type="ARBA" id="ARBA00006787"/>
    </source>
</evidence>
<keyword evidence="7" id="KW-1185">Reference proteome</keyword>
<evidence type="ECO:0000256" key="4">
    <source>
        <dbReference type="ARBA" id="ARBA00023004"/>
    </source>
</evidence>
<sequence>MASQSNKLTTTSHYNDWPNTQGFDVRYQELEPVDLAVQGTIPPYCAGVLFRNGLGPRDVQTDRQTNYRVSHWFDYFAQVHRFQIHAHTREHPQVRVTHNSRLTCDGLIRRIQRTGYRGEITFGAKYDPCMSLFQKAQSVFKAIPRGAPDEVGISVSLNVNFPGLSAAGSKQEKMLDLGANWCRDQTVLHPSLRGPLSAAHCKTDPATGDVYNYNLDMGLTTTYRVFHVSRETGKTSILATFKHPATYVHSLSLTENYVVLCLWNARFRAGGMSLLWTHNFVDALADYDPTQRNTWFVVDRTLGGRGLIARYESDPFFSFHTINAYEEPSPIDPSKTDVIADVCAYDSLDVLKRFYIDNLMSNSATTREYSDSRSHSARGAFRRFRLPALSKALNSKTLPAELIFSMGNGLGPELPSISPRVRSLKHRYVYGVTDTGKSVFVDGLVKHDVVTQTAIYWSQHGQTASEPISVADPDSQDEDGGVLLSVVLDGIGGRSYLLVLNARTMTEVGRATVDGVVGFGFHGAHVRETPSYFKACCLVRLQFLFVQVFFQRLSGVALIYLV</sequence>
<keyword evidence="4 5" id="KW-0408">Iron</keyword>
<gene>
    <name evidence="6" type="ORF">BDV29DRAFT_154322</name>
</gene>
<feature type="binding site" evidence="5">
    <location>
        <position position="522"/>
    </location>
    <ligand>
        <name>Fe cation</name>
        <dbReference type="ChEBI" id="CHEBI:24875"/>
        <note>catalytic</note>
    </ligand>
</feature>
<dbReference type="Pfam" id="PF03055">
    <property type="entry name" value="RPE65"/>
    <property type="match status" value="1"/>
</dbReference>
<evidence type="ECO:0000313" key="6">
    <source>
        <dbReference type="EMBL" id="KAB8076909.1"/>
    </source>
</evidence>
<keyword evidence="3" id="KW-0560">Oxidoreductase</keyword>
<organism evidence="6 7">
    <name type="scientific">Aspergillus leporis</name>
    <dbReference type="NCBI Taxonomy" id="41062"/>
    <lineage>
        <taxon>Eukaryota</taxon>
        <taxon>Fungi</taxon>
        <taxon>Dikarya</taxon>
        <taxon>Ascomycota</taxon>
        <taxon>Pezizomycotina</taxon>
        <taxon>Eurotiomycetes</taxon>
        <taxon>Eurotiomycetidae</taxon>
        <taxon>Eurotiales</taxon>
        <taxon>Aspergillaceae</taxon>
        <taxon>Aspergillus</taxon>
        <taxon>Aspergillus subgen. Circumdati</taxon>
    </lineage>
</organism>
<evidence type="ECO:0000313" key="7">
    <source>
        <dbReference type="Proteomes" id="UP000326565"/>
    </source>
</evidence>
<accession>A0A5N5X873</accession>
<comment type="similarity">
    <text evidence="1">Belongs to the carotenoid oxygenase family.</text>
</comment>
<dbReference type="GO" id="GO:0046872">
    <property type="term" value="F:metal ion binding"/>
    <property type="evidence" value="ECO:0007669"/>
    <property type="project" value="UniProtKB-KW"/>
</dbReference>
<name>A0A5N5X873_9EURO</name>
<dbReference type="OrthoDB" id="407010at2759"/>
<feature type="binding site" evidence="5">
    <location>
        <position position="249"/>
    </location>
    <ligand>
        <name>Fe cation</name>
        <dbReference type="ChEBI" id="CHEBI:24875"/>
        <note>catalytic</note>
    </ligand>
</feature>
<dbReference type="Proteomes" id="UP000326565">
    <property type="component" value="Unassembled WGS sequence"/>
</dbReference>
<feature type="binding site" evidence="5">
    <location>
        <position position="200"/>
    </location>
    <ligand>
        <name>Fe cation</name>
        <dbReference type="ChEBI" id="CHEBI:24875"/>
        <note>catalytic</note>
    </ligand>
</feature>
<evidence type="ECO:0000256" key="3">
    <source>
        <dbReference type="ARBA" id="ARBA00023002"/>
    </source>
</evidence>
<comment type="cofactor">
    <cofactor evidence="5">
        <name>Fe(2+)</name>
        <dbReference type="ChEBI" id="CHEBI:29033"/>
    </cofactor>
    <text evidence="5">Binds 1 Fe(2+) ion per subunit.</text>
</comment>
<dbReference type="GO" id="GO:0016121">
    <property type="term" value="P:carotene catabolic process"/>
    <property type="evidence" value="ECO:0007669"/>
    <property type="project" value="TreeGrafter"/>
</dbReference>
<dbReference type="AlphaFoldDB" id="A0A5N5X873"/>
<evidence type="ECO:0000256" key="5">
    <source>
        <dbReference type="PIRSR" id="PIRSR604294-1"/>
    </source>
</evidence>
<feature type="binding site" evidence="5">
    <location>
        <position position="320"/>
    </location>
    <ligand>
        <name>Fe cation</name>
        <dbReference type="ChEBI" id="CHEBI:24875"/>
        <note>catalytic</note>
    </ligand>
</feature>
<proteinExistence type="inferred from homology"/>
<reference evidence="6 7" key="1">
    <citation type="submission" date="2019-04" db="EMBL/GenBank/DDBJ databases">
        <title>Friends and foes A comparative genomics study of 23 Aspergillus species from section Flavi.</title>
        <authorList>
            <consortium name="DOE Joint Genome Institute"/>
            <person name="Kjaerbolling I."/>
            <person name="Vesth T."/>
            <person name="Frisvad J.C."/>
            <person name="Nybo J.L."/>
            <person name="Theobald S."/>
            <person name="Kildgaard S."/>
            <person name="Isbrandt T."/>
            <person name="Kuo A."/>
            <person name="Sato A."/>
            <person name="Lyhne E.K."/>
            <person name="Kogle M.E."/>
            <person name="Wiebenga A."/>
            <person name="Kun R.S."/>
            <person name="Lubbers R.J."/>
            <person name="Makela M.R."/>
            <person name="Barry K."/>
            <person name="Chovatia M."/>
            <person name="Clum A."/>
            <person name="Daum C."/>
            <person name="Haridas S."/>
            <person name="He G."/>
            <person name="LaButti K."/>
            <person name="Lipzen A."/>
            <person name="Mondo S."/>
            <person name="Riley R."/>
            <person name="Salamov A."/>
            <person name="Simmons B.A."/>
            <person name="Magnuson J.K."/>
            <person name="Henrissat B."/>
            <person name="Mortensen U.H."/>
            <person name="Larsen T.O."/>
            <person name="Devries R.P."/>
            <person name="Grigoriev I.V."/>
            <person name="Machida M."/>
            <person name="Baker S.E."/>
            <person name="Andersen M.R."/>
        </authorList>
    </citation>
    <scope>NUCLEOTIDE SEQUENCE [LARGE SCALE GENOMIC DNA]</scope>
    <source>
        <strain evidence="6 7">CBS 151.66</strain>
    </source>
</reference>
<evidence type="ECO:0000256" key="2">
    <source>
        <dbReference type="ARBA" id="ARBA00022723"/>
    </source>
</evidence>
<dbReference type="PANTHER" id="PTHR10543:SF24">
    <property type="entry name" value="CAROTENOID ISOMEROOXYGENASE"/>
    <property type="match status" value="1"/>
</dbReference>
<keyword evidence="2 5" id="KW-0479">Metal-binding</keyword>
<dbReference type="PANTHER" id="PTHR10543">
    <property type="entry name" value="BETA-CAROTENE DIOXYGENASE"/>
    <property type="match status" value="1"/>
</dbReference>
<protein>
    <submittedName>
        <fullName evidence="6">Carotenoid oxygenase</fullName>
    </submittedName>
</protein>